<accession>A0A218MLC6</accession>
<sequence length="56" mass="6840">MDEQEWNDLTKDQQGDWIEYQNHNCEHEPVYYEFYEDGHRYHGYECGHCGKLLQTG</sequence>
<reference evidence="1" key="1">
    <citation type="submission" date="2016-10" db="EMBL/GenBank/DDBJ databases">
        <authorList>
            <person name="Varghese N."/>
        </authorList>
    </citation>
    <scope>NUCLEOTIDE SEQUENCE</scope>
</reference>
<evidence type="ECO:0000313" key="1">
    <source>
        <dbReference type="EMBL" id="ASF00068.1"/>
    </source>
</evidence>
<name>A0A218MLC6_9VIRU</name>
<reference evidence="1" key="2">
    <citation type="journal article" date="2017" name="Nat. Commun.">
        <title>Single-virus genomics reveals hidden cosmopolitan and abundant viruses.</title>
        <authorList>
            <person name="Martinez-Hernandez F."/>
            <person name="Fornas O."/>
            <person name="Lluesma Gomez M."/>
            <person name="Bolduc B."/>
            <person name="de la Cruz Pena M.J."/>
            <person name="Martinez J.M."/>
            <person name="Anton J."/>
            <person name="Gasol J.M."/>
            <person name="Rosselli R."/>
            <person name="Rodriguez-Valera F."/>
            <person name="Sullivan M.B."/>
            <person name="Acinas S.G."/>
            <person name="Martinez-Garcia M."/>
        </authorList>
    </citation>
    <scope>NUCLEOTIDE SEQUENCE</scope>
</reference>
<proteinExistence type="predicted"/>
<organism evidence="1">
    <name type="scientific">uncultured virus</name>
    <dbReference type="NCBI Taxonomy" id="340016"/>
    <lineage>
        <taxon>Viruses</taxon>
        <taxon>environmental samples</taxon>
    </lineage>
</organism>
<dbReference type="EMBL" id="KY052813">
    <property type="protein sequence ID" value="ASF00068.1"/>
    <property type="molecule type" value="Genomic_DNA"/>
</dbReference>
<protein>
    <submittedName>
        <fullName evidence="1">Uncharacterized protein</fullName>
    </submittedName>
</protein>